<evidence type="ECO:0000313" key="2">
    <source>
        <dbReference type="EMBL" id="KEZ44068.1"/>
    </source>
</evidence>
<dbReference type="KEGG" id="sapo:SAPIO_CDS3812"/>
<sequence>MRAWSEYIVAAPTVASPSPTYRAFSPTTPSSASFQPQYAGANVSRIHTSDSSVSLQSQFDAHGQPLKGRESMVSMQSYYDSPTSPQQPDPYVGASHTAYTPPTSWIGGHQSQGYEPVPTATPLSLSRSGSSRTRRGCYSLAFSGEHEATLPTAAPMGQDQSYEAVPAHDAADDVPFDPTSTLGPPSLQDDSFVKKLQEAEAKGHLTGGLGAGWKPEERFLGSELARALLSLQRSITRRSSHLLNLIEMI</sequence>
<feature type="region of interest" description="Disordered" evidence="1">
    <location>
        <begin position="107"/>
        <end position="130"/>
    </location>
</feature>
<dbReference type="VEuPathDB" id="FungiDB:SAPIO_CDS3812"/>
<evidence type="ECO:0000256" key="1">
    <source>
        <dbReference type="SAM" id="MobiDB-lite"/>
    </source>
</evidence>
<reference evidence="2 3" key="1">
    <citation type="journal article" date="2014" name="Genome Announc.">
        <title>Draft genome sequence of the pathogenic fungus Scedosporium apiospermum.</title>
        <authorList>
            <person name="Vandeputte P."/>
            <person name="Ghamrawi S."/>
            <person name="Rechenmann M."/>
            <person name="Iltis A."/>
            <person name="Giraud S."/>
            <person name="Fleury M."/>
            <person name="Thornton C."/>
            <person name="Delhaes L."/>
            <person name="Meyer W."/>
            <person name="Papon N."/>
            <person name="Bouchara J.P."/>
        </authorList>
    </citation>
    <scope>NUCLEOTIDE SEQUENCE [LARGE SCALE GENOMIC DNA]</scope>
    <source>
        <strain evidence="2 3">IHEM 14462</strain>
    </source>
</reference>
<evidence type="ECO:0000313" key="3">
    <source>
        <dbReference type="Proteomes" id="UP000028545"/>
    </source>
</evidence>
<dbReference type="HOGENOM" id="CLU_1116290_0_0_1"/>
<dbReference type="GeneID" id="27722884"/>
<dbReference type="AlphaFoldDB" id="A0A084G9Q6"/>
<keyword evidence="3" id="KW-1185">Reference proteome</keyword>
<protein>
    <submittedName>
        <fullName evidence="2">Uncharacterized protein</fullName>
    </submittedName>
</protein>
<dbReference type="OrthoDB" id="3248909at2759"/>
<organism evidence="2 3">
    <name type="scientific">Pseudallescheria apiosperma</name>
    <name type="common">Scedosporium apiospermum</name>
    <dbReference type="NCBI Taxonomy" id="563466"/>
    <lineage>
        <taxon>Eukaryota</taxon>
        <taxon>Fungi</taxon>
        <taxon>Dikarya</taxon>
        <taxon>Ascomycota</taxon>
        <taxon>Pezizomycotina</taxon>
        <taxon>Sordariomycetes</taxon>
        <taxon>Hypocreomycetidae</taxon>
        <taxon>Microascales</taxon>
        <taxon>Microascaceae</taxon>
        <taxon>Scedosporium</taxon>
    </lineage>
</organism>
<proteinExistence type="predicted"/>
<name>A0A084G9Q6_PSEDA</name>
<dbReference type="RefSeq" id="XP_016643867.1">
    <property type="nucleotide sequence ID" value="XM_016786524.1"/>
</dbReference>
<accession>A0A084G9Q6</accession>
<comment type="caution">
    <text evidence="2">The sequence shown here is derived from an EMBL/GenBank/DDBJ whole genome shotgun (WGS) entry which is preliminary data.</text>
</comment>
<dbReference type="Proteomes" id="UP000028545">
    <property type="component" value="Unassembled WGS sequence"/>
</dbReference>
<dbReference type="EMBL" id="JOWA01000089">
    <property type="protein sequence ID" value="KEZ44068.1"/>
    <property type="molecule type" value="Genomic_DNA"/>
</dbReference>
<gene>
    <name evidence="2" type="ORF">SAPIO_CDS3812</name>
</gene>